<proteinExistence type="predicted"/>
<name>A0A8H8TNV3_9BASI</name>
<dbReference type="PANTHER" id="PTHR34605">
    <property type="entry name" value="PHAGE_INTEGRASE DOMAIN-CONTAINING PROTEIN"/>
    <property type="match status" value="1"/>
</dbReference>
<accession>A0A8H8TNV3</accession>
<protein>
    <submittedName>
        <fullName evidence="2">Uncharacterized protein</fullName>
    </submittedName>
</protein>
<dbReference type="SUPFAM" id="SSF56349">
    <property type="entry name" value="DNA breaking-rejoining enzymes"/>
    <property type="match status" value="1"/>
</dbReference>
<dbReference type="InterPro" id="IPR013762">
    <property type="entry name" value="Integrase-like_cat_sf"/>
</dbReference>
<reference evidence="2" key="1">
    <citation type="submission" date="2018-08" db="EMBL/GenBank/DDBJ databases">
        <authorList>
            <person name="Guldener U."/>
        </authorList>
    </citation>
    <scope>NUCLEOTIDE SEQUENCE</scope>
    <source>
        <strain evidence="2">UB2</strain>
    </source>
</reference>
<dbReference type="InterPro" id="IPR052925">
    <property type="entry name" value="Phage_Integrase-like_Recomb"/>
</dbReference>
<comment type="caution">
    <text evidence="2">The sequence shown here is derived from an EMBL/GenBank/DDBJ whole genome shotgun (WGS) entry which is preliminary data.</text>
</comment>
<dbReference type="GO" id="GO:0006310">
    <property type="term" value="P:DNA recombination"/>
    <property type="evidence" value="ECO:0007669"/>
    <property type="project" value="UniProtKB-KW"/>
</dbReference>
<sequence>MGLSPAAASLLWHGLAASTRNRAGGSVTTFCTFCAFSFGPNIPCLPASSSSSGSAASSSLSPLTYAGHSFRRGAATWAASLGADADTIQCLGQWNSDCFQCYIDHSAAEHQDLSITALYCLWDGALIPHTTSWHDVGSS</sequence>
<dbReference type="Gene3D" id="1.10.443.10">
    <property type="entry name" value="Intergrase catalytic core"/>
    <property type="match status" value="1"/>
</dbReference>
<keyword evidence="1" id="KW-0233">DNA recombination</keyword>
<dbReference type="AlphaFoldDB" id="A0A8H8TNV3"/>
<dbReference type="Proteomes" id="UP000658997">
    <property type="component" value="Unassembled WGS sequence"/>
</dbReference>
<dbReference type="PANTHER" id="PTHR34605:SF3">
    <property type="entry name" value="P CELL-TYPE AGGLUTINATION PROTEIN MAP4-LIKE-RELATED"/>
    <property type="match status" value="1"/>
</dbReference>
<dbReference type="InterPro" id="IPR011010">
    <property type="entry name" value="DNA_brk_join_enz"/>
</dbReference>
<dbReference type="GO" id="GO:0003677">
    <property type="term" value="F:DNA binding"/>
    <property type="evidence" value="ECO:0007669"/>
    <property type="project" value="InterPro"/>
</dbReference>
<organism evidence="2 3">
    <name type="scientific">Ustilago bromivora</name>
    <dbReference type="NCBI Taxonomy" id="307758"/>
    <lineage>
        <taxon>Eukaryota</taxon>
        <taxon>Fungi</taxon>
        <taxon>Dikarya</taxon>
        <taxon>Basidiomycota</taxon>
        <taxon>Ustilaginomycotina</taxon>
        <taxon>Ustilaginomycetes</taxon>
        <taxon>Ustilaginales</taxon>
        <taxon>Ustilaginaceae</taxon>
        <taxon>Ustilago</taxon>
    </lineage>
</organism>
<evidence type="ECO:0000313" key="2">
    <source>
        <dbReference type="EMBL" id="SYW74907.1"/>
    </source>
</evidence>
<keyword evidence="3" id="KW-1185">Reference proteome</keyword>
<dbReference type="EMBL" id="ULHB01000003">
    <property type="protein sequence ID" value="SYW74907.1"/>
    <property type="molecule type" value="Genomic_DNA"/>
</dbReference>
<gene>
    <name evidence="2" type="ORF">UBRO2_00317</name>
</gene>
<evidence type="ECO:0000256" key="1">
    <source>
        <dbReference type="ARBA" id="ARBA00023172"/>
    </source>
</evidence>
<evidence type="ECO:0000313" key="3">
    <source>
        <dbReference type="Proteomes" id="UP000658997"/>
    </source>
</evidence>
<dbReference type="GO" id="GO:0015074">
    <property type="term" value="P:DNA integration"/>
    <property type="evidence" value="ECO:0007669"/>
    <property type="project" value="InterPro"/>
</dbReference>